<evidence type="ECO:0000259" key="8">
    <source>
        <dbReference type="Pfam" id="PF01694"/>
    </source>
</evidence>
<evidence type="ECO:0000256" key="3">
    <source>
        <dbReference type="ARBA" id="ARBA00022692"/>
    </source>
</evidence>
<proteinExistence type="inferred from homology"/>
<dbReference type="InterPro" id="IPR050925">
    <property type="entry name" value="Rhomboid_protease_S54"/>
</dbReference>
<sequence length="173" mass="20017">MFCIIIIAINILVFFILPSELKPIFAINIFFIELDYWWQLLSSMFLHSNFTHLALNMIVLYQFGIVLERFLGSLKFLLLYFIGGVLSSLLSAFYVYYRSFQDEKFFNLLGASGAICVLIGYYAFVYKNSFLGLLIAVLLMSFVPIFVGVNVAWYAHIFGFICGYMIARLRIIR</sequence>
<keyword evidence="10" id="KW-1185">Reference proteome</keyword>
<evidence type="ECO:0000256" key="4">
    <source>
        <dbReference type="ARBA" id="ARBA00022801"/>
    </source>
</evidence>
<dbReference type="Gene3D" id="1.20.1540.10">
    <property type="entry name" value="Rhomboid-like"/>
    <property type="match status" value="1"/>
</dbReference>
<dbReference type="AlphaFoldDB" id="A0A222MW68"/>
<dbReference type="GO" id="GO:0004252">
    <property type="term" value="F:serine-type endopeptidase activity"/>
    <property type="evidence" value="ECO:0007669"/>
    <property type="project" value="InterPro"/>
</dbReference>
<feature type="transmembrane region" description="Helical" evidence="7">
    <location>
        <begin position="130"/>
        <end position="147"/>
    </location>
</feature>
<evidence type="ECO:0000313" key="9">
    <source>
        <dbReference type="EMBL" id="ASQ30203.1"/>
    </source>
</evidence>
<evidence type="ECO:0000256" key="5">
    <source>
        <dbReference type="ARBA" id="ARBA00022989"/>
    </source>
</evidence>
<feature type="transmembrane region" description="Helical" evidence="7">
    <location>
        <begin position="105"/>
        <end position="123"/>
    </location>
</feature>
<dbReference type="SUPFAM" id="SSF144091">
    <property type="entry name" value="Rhomboid-like"/>
    <property type="match status" value="1"/>
</dbReference>
<gene>
    <name evidence="9" type="ORF">CAV_0536</name>
</gene>
<name>A0A222MW68_9BACT</name>
<evidence type="ECO:0000256" key="7">
    <source>
        <dbReference type="SAM" id="Phobius"/>
    </source>
</evidence>
<evidence type="ECO:0000313" key="10">
    <source>
        <dbReference type="Proteomes" id="UP000201169"/>
    </source>
</evidence>
<comment type="similarity">
    <text evidence="2">Belongs to the peptidase S54 family.</text>
</comment>
<evidence type="ECO:0000256" key="6">
    <source>
        <dbReference type="ARBA" id="ARBA00023136"/>
    </source>
</evidence>
<evidence type="ECO:0000256" key="2">
    <source>
        <dbReference type="ARBA" id="ARBA00009045"/>
    </source>
</evidence>
<accession>A0A222MW68</accession>
<dbReference type="OrthoDB" id="9813074at2"/>
<dbReference type="InterPro" id="IPR022764">
    <property type="entry name" value="Peptidase_S54_rhomboid_dom"/>
</dbReference>
<dbReference type="KEGG" id="cavi:CAV_0536"/>
<feature type="transmembrane region" description="Helical" evidence="7">
    <location>
        <begin position="153"/>
        <end position="171"/>
    </location>
</feature>
<protein>
    <submittedName>
        <fullName evidence="9">Putative membrane protein (Rhomboid family)</fullName>
    </submittedName>
</protein>
<keyword evidence="6 7" id="KW-0472">Membrane</keyword>
<organism evidence="9 10">
    <name type="scientific">Campylobacter avium LMG 24591</name>
    <dbReference type="NCBI Taxonomy" id="522484"/>
    <lineage>
        <taxon>Bacteria</taxon>
        <taxon>Pseudomonadati</taxon>
        <taxon>Campylobacterota</taxon>
        <taxon>Epsilonproteobacteria</taxon>
        <taxon>Campylobacterales</taxon>
        <taxon>Campylobacteraceae</taxon>
        <taxon>Campylobacter</taxon>
    </lineage>
</organism>
<dbReference type="PANTHER" id="PTHR43731:SF14">
    <property type="entry name" value="PRESENILIN-ASSOCIATED RHOMBOID-LIKE PROTEIN, MITOCHONDRIAL"/>
    <property type="match status" value="1"/>
</dbReference>
<reference evidence="9 10" key="1">
    <citation type="submission" date="2017-07" db="EMBL/GenBank/DDBJ databases">
        <title>Analysis of two Campylobacter avium genomes and identification of a novel hippuricase gene.</title>
        <authorList>
            <person name="Miller W.G."/>
            <person name="Chapman M.H."/>
            <person name="Yee E."/>
            <person name="Revez J."/>
            <person name="Bono J.L."/>
            <person name="Rossi M."/>
        </authorList>
    </citation>
    <scope>NUCLEOTIDE SEQUENCE [LARGE SCALE GENOMIC DNA]</scope>
    <source>
        <strain evidence="9 10">LMG 24591</strain>
    </source>
</reference>
<keyword evidence="4" id="KW-0378">Hydrolase</keyword>
<dbReference type="RefSeq" id="WP_094752800.1">
    <property type="nucleotide sequence ID" value="NZ_CP022347.1"/>
</dbReference>
<dbReference type="Proteomes" id="UP000201169">
    <property type="component" value="Chromosome"/>
</dbReference>
<keyword evidence="5 7" id="KW-1133">Transmembrane helix</keyword>
<feature type="transmembrane region" description="Helical" evidence="7">
    <location>
        <begin position="50"/>
        <end position="71"/>
    </location>
</feature>
<keyword evidence="3 7" id="KW-0812">Transmembrane</keyword>
<dbReference type="Pfam" id="PF01694">
    <property type="entry name" value="Rhomboid"/>
    <property type="match status" value="1"/>
</dbReference>
<evidence type="ECO:0000256" key="1">
    <source>
        <dbReference type="ARBA" id="ARBA00004141"/>
    </source>
</evidence>
<dbReference type="GO" id="GO:0016020">
    <property type="term" value="C:membrane"/>
    <property type="evidence" value="ECO:0007669"/>
    <property type="project" value="UniProtKB-SubCell"/>
</dbReference>
<dbReference type="EMBL" id="CP022347">
    <property type="protein sequence ID" value="ASQ30203.1"/>
    <property type="molecule type" value="Genomic_DNA"/>
</dbReference>
<dbReference type="PANTHER" id="PTHR43731">
    <property type="entry name" value="RHOMBOID PROTEASE"/>
    <property type="match status" value="1"/>
</dbReference>
<feature type="domain" description="Peptidase S54 rhomboid" evidence="8">
    <location>
        <begin position="36"/>
        <end position="169"/>
    </location>
</feature>
<feature type="transmembrane region" description="Helical" evidence="7">
    <location>
        <begin position="78"/>
        <end position="99"/>
    </location>
</feature>
<dbReference type="InterPro" id="IPR035952">
    <property type="entry name" value="Rhomboid-like_sf"/>
</dbReference>
<comment type="subcellular location">
    <subcellularLocation>
        <location evidence="1">Membrane</location>
        <topology evidence="1">Multi-pass membrane protein</topology>
    </subcellularLocation>
</comment>